<name>A0A699ZX81_HAELA</name>
<evidence type="ECO:0000313" key="3">
    <source>
        <dbReference type="EMBL" id="GFH23326.1"/>
    </source>
</evidence>
<dbReference type="AlphaFoldDB" id="A0A699ZX81"/>
<keyword evidence="2" id="KW-0472">Membrane</keyword>
<dbReference type="EMBL" id="BLLF01002247">
    <property type="protein sequence ID" value="GFH23326.1"/>
    <property type="molecule type" value="Genomic_DNA"/>
</dbReference>
<accession>A0A699ZX81</accession>
<gene>
    <name evidence="3" type="ORF">HaLaN_20925</name>
</gene>
<keyword evidence="2" id="KW-0812">Transmembrane</keyword>
<evidence type="ECO:0000313" key="4">
    <source>
        <dbReference type="Proteomes" id="UP000485058"/>
    </source>
</evidence>
<comment type="caution">
    <text evidence="3">The sequence shown here is derived from an EMBL/GenBank/DDBJ whole genome shotgun (WGS) entry which is preliminary data.</text>
</comment>
<organism evidence="3 4">
    <name type="scientific">Haematococcus lacustris</name>
    <name type="common">Green alga</name>
    <name type="synonym">Haematococcus pluvialis</name>
    <dbReference type="NCBI Taxonomy" id="44745"/>
    <lineage>
        <taxon>Eukaryota</taxon>
        <taxon>Viridiplantae</taxon>
        <taxon>Chlorophyta</taxon>
        <taxon>core chlorophytes</taxon>
        <taxon>Chlorophyceae</taxon>
        <taxon>CS clade</taxon>
        <taxon>Chlamydomonadales</taxon>
        <taxon>Haematococcaceae</taxon>
        <taxon>Haematococcus</taxon>
    </lineage>
</organism>
<dbReference type="Proteomes" id="UP000485058">
    <property type="component" value="Unassembled WGS sequence"/>
</dbReference>
<evidence type="ECO:0000256" key="2">
    <source>
        <dbReference type="SAM" id="Phobius"/>
    </source>
</evidence>
<proteinExistence type="predicted"/>
<protein>
    <submittedName>
        <fullName evidence="3">Uncharacterized protein</fullName>
    </submittedName>
</protein>
<sequence length="108" mass="12215">MVKKKRKGTDEQKKGPVKKLKASRPPQGKQGQERRDGWGTKRRQVIKVPGGAVLRGCNKTKRKLQAHIQLRAEVHSQLRVIPLLFVLSIFLKCLLAVSMQQHFANPGK</sequence>
<keyword evidence="2" id="KW-1133">Transmembrane helix</keyword>
<keyword evidence="4" id="KW-1185">Reference proteome</keyword>
<reference evidence="3 4" key="1">
    <citation type="submission" date="2020-02" db="EMBL/GenBank/DDBJ databases">
        <title>Draft genome sequence of Haematococcus lacustris strain NIES-144.</title>
        <authorList>
            <person name="Morimoto D."/>
            <person name="Nakagawa S."/>
            <person name="Yoshida T."/>
            <person name="Sawayama S."/>
        </authorList>
    </citation>
    <scope>NUCLEOTIDE SEQUENCE [LARGE SCALE GENOMIC DNA]</scope>
    <source>
        <strain evidence="3 4">NIES-144</strain>
    </source>
</reference>
<evidence type="ECO:0000256" key="1">
    <source>
        <dbReference type="SAM" id="MobiDB-lite"/>
    </source>
</evidence>
<feature type="region of interest" description="Disordered" evidence="1">
    <location>
        <begin position="1"/>
        <end position="42"/>
    </location>
</feature>
<feature type="transmembrane region" description="Helical" evidence="2">
    <location>
        <begin position="80"/>
        <end position="99"/>
    </location>
</feature>